<comment type="subunit">
    <text evidence="5">Binds ribosomal protein uS19.</text>
</comment>
<dbReference type="Proteomes" id="UP001168540">
    <property type="component" value="Unassembled WGS sequence"/>
</dbReference>
<comment type="domain">
    <text evidence="5">The PRC barrel domain binds ribosomal protein uS19.</text>
</comment>
<evidence type="ECO:0000313" key="9">
    <source>
        <dbReference type="Proteomes" id="UP001168540"/>
    </source>
</evidence>
<evidence type="ECO:0000256" key="5">
    <source>
        <dbReference type="HAMAP-Rule" id="MF_00014"/>
    </source>
</evidence>
<dbReference type="Gene3D" id="2.30.30.240">
    <property type="entry name" value="PRC-barrel domain"/>
    <property type="match status" value="1"/>
</dbReference>
<keyword evidence="3 5" id="KW-0698">rRNA processing</keyword>
<dbReference type="EMBL" id="JAUEDK010000035">
    <property type="protein sequence ID" value="MDN0076542.1"/>
    <property type="molecule type" value="Genomic_DNA"/>
</dbReference>
<keyword evidence="1 5" id="KW-0963">Cytoplasm</keyword>
<dbReference type="Pfam" id="PF24986">
    <property type="entry name" value="PRC_RimM"/>
    <property type="match status" value="1"/>
</dbReference>
<keyword evidence="2 5" id="KW-0690">Ribosome biogenesis</keyword>
<evidence type="ECO:0000259" key="7">
    <source>
        <dbReference type="Pfam" id="PF24986"/>
    </source>
</evidence>
<dbReference type="PANTHER" id="PTHR33692:SF1">
    <property type="entry name" value="RIBOSOME MATURATION FACTOR RIMM"/>
    <property type="match status" value="1"/>
</dbReference>
<evidence type="ECO:0000256" key="2">
    <source>
        <dbReference type="ARBA" id="ARBA00022517"/>
    </source>
</evidence>
<sequence>MRDADLVIMGYVSGAHGVRGWVKIHADTEYSDSLFDYPTWWLGKDGNWKPYTFVEGVVQPKAIAAKLEGVEDRDVAFAMRGLSIAVPRSELPETGADEYYWTDLIGLAVVNRAGESLGTIANLMETGANDVLVVKDGTQQRLIPFVGHVVLEVNLKQKQVLVDWELDY</sequence>
<dbReference type="InterPro" id="IPR056792">
    <property type="entry name" value="PRC_RimM"/>
</dbReference>
<reference evidence="8" key="1">
    <citation type="submission" date="2023-06" db="EMBL/GenBank/DDBJ databases">
        <authorList>
            <person name="Zhang S."/>
        </authorList>
    </citation>
    <scope>NUCLEOTIDE SEQUENCE</scope>
    <source>
        <strain evidence="8">SG2303</strain>
    </source>
</reference>
<comment type="caution">
    <text evidence="8">The sequence shown here is derived from an EMBL/GenBank/DDBJ whole genome shotgun (WGS) entry which is preliminary data.</text>
</comment>
<dbReference type="NCBIfam" id="TIGR02273">
    <property type="entry name" value="16S_RimM"/>
    <property type="match status" value="1"/>
</dbReference>
<dbReference type="Gene3D" id="2.40.30.60">
    <property type="entry name" value="RimM"/>
    <property type="match status" value="1"/>
</dbReference>
<dbReference type="InterPro" id="IPR002676">
    <property type="entry name" value="RimM_N"/>
</dbReference>
<dbReference type="Pfam" id="PF01782">
    <property type="entry name" value="RimM"/>
    <property type="match status" value="1"/>
</dbReference>
<comment type="similarity">
    <text evidence="5">Belongs to the RimM family.</text>
</comment>
<dbReference type="InterPro" id="IPR011033">
    <property type="entry name" value="PRC_barrel-like_sf"/>
</dbReference>
<keyword evidence="9" id="KW-1185">Reference proteome</keyword>
<proteinExistence type="inferred from homology"/>
<feature type="domain" description="RimM N-terminal" evidence="6">
    <location>
        <begin position="9"/>
        <end position="89"/>
    </location>
</feature>
<protein>
    <recommendedName>
        <fullName evidence="5">Ribosome maturation factor RimM</fullName>
    </recommendedName>
</protein>
<dbReference type="InterPro" id="IPR036976">
    <property type="entry name" value="RimM_N_sf"/>
</dbReference>
<evidence type="ECO:0000256" key="1">
    <source>
        <dbReference type="ARBA" id="ARBA00022490"/>
    </source>
</evidence>
<dbReference type="SUPFAM" id="SSF50447">
    <property type="entry name" value="Translation proteins"/>
    <property type="match status" value="1"/>
</dbReference>
<evidence type="ECO:0000256" key="4">
    <source>
        <dbReference type="ARBA" id="ARBA00023186"/>
    </source>
</evidence>
<dbReference type="RefSeq" id="WP_289831195.1">
    <property type="nucleotide sequence ID" value="NZ_JAUEDK010000035.1"/>
</dbReference>
<dbReference type="HAMAP" id="MF_00014">
    <property type="entry name" value="Ribosome_mat_RimM"/>
    <property type="match status" value="1"/>
</dbReference>
<feature type="domain" description="Ribosome maturation factor RimM PRC barrel" evidence="7">
    <location>
        <begin position="101"/>
        <end position="166"/>
    </location>
</feature>
<dbReference type="InterPro" id="IPR011961">
    <property type="entry name" value="RimM"/>
</dbReference>
<evidence type="ECO:0000259" key="6">
    <source>
        <dbReference type="Pfam" id="PF01782"/>
    </source>
</evidence>
<accession>A0ABT7XRX1</accession>
<evidence type="ECO:0000256" key="3">
    <source>
        <dbReference type="ARBA" id="ARBA00022552"/>
    </source>
</evidence>
<dbReference type="InterPro" id="IPR009000">
    <property type="entry name" value="Transl_B-barrel_sf"/>
</dbReference>
<keyword evidence="4 5" id="KW-0143">Chaperone</keyword>
<dbReference type="PANTHER" id="PTHR33692">
    <property type="entry name" value="RIBOSOME MATURATION FACTOR RIMM"/>
    <property type="match status" value="1"/>
</dbReference>
<name>A0ABT7XRX1_9NEIS</name>
<organism evidence="8 9">
    <name type="scientific">Crenobacter oryzisoli</name>
    <dbReference type="NCBI Taxonomy" id="3056844"/>
    <lineage>
        <taxon>Bacteria</taxon>
        <taxon>Pseudomonadati</taxon>
        <taxon>Pseudomonadota</taxon>
        <taxon>Betaproteobacteria</taxon>
        <taxon>Neisseriales</taxon>
        <taxon>Neisseriaceae</taxon>
        <taxon>Crenobacter</taxon>
    </lineage>
</organism>
<gene>
    <name evidence="5 8" type="primary">rimM</name>
    <name evidence="8" type="ORF">QU481_16875</name>
</gene>
<comment type="function">
    <text evidence="5">An accessory protein needed during the final step in the assembly of 30S ribosomal subunit, possibly for assembly of the head region. Essential for efficient processing of 16S rRNA. May be needed both before and after RbfA during the maturation of 16S rRNA. It has affinity for free ribosomal 30S subunits but not for 70S ribosomes.</text>
</comment>
<evidence type="ECO:0000313" key="8">
    <source>
        <dbReference type="EMBL" id="MDN0076542.1"/>
    </source>
</evidence>
<comment type="subcellular location">
    <subcellularLocation>
        <location evidence="5">Cytoplasm</location>
    </subcellularLocation>
</comment>
<dbReference type="SUPFAM" id="SSF50346">
    <property type="entry name" value="PRC-barrel domain"/>
    <property type="match status" value="1"/>
</dbReference>